<protein>
    <submittedName>
        <fullName evidence="1">Uncharacterized protein</fullName>
    </submittedName>
</protein>
<reference evidence="1 2" key="2">
    <citation type="journal article" date="2010" name="Nucleic Acids Res.">
        <title>BeetleBase in 2010: revisions to provide comprehensive genomic information for Tribolium castaneum.</title>
        <authorList>
            <person name="Kim H.S."/>
            <person name="Murphy T."/>
            <person name="Xia J."/>
            <person name="Caragea D."/>
            <person name="Park Y."/>
            <person name="Beeman R.W."/>
            <person name="Lorenzen M.D."/>
            <person name="Butcher S."/>
            <person name="Manak J.R."/>
            <person name="Brown S.J."/>
        </authorList>
    </citation>
    <scope>NUCLEOTIDE SEQUENCE [LARGE SCALE GENOMIC DNA]</scope>
    <source>
        <strain evidence="1 2">Georgia GA2</strain>
    </source>
</reference>
<evidence type="ECO:0000313" key="2">
    <source>
        <dbReference type="Proteomes" id="UP000007266"/>
    </source>
</evidence>
<proteinExistence type="predicted"/>
<organism evidence="1 2">
    <name type="scientific">Tribolium castaneum</name>
    <name type="common">Red flour beetle</name>
    <dbReference type="NCBI Taxonomy" id="7070"/>
    <lineage>
        <taxon>Eukaryota</taxon>
        <taxon>Metazoa</taxon>
        <taxon>Ecdysozoa</taxon>
        <taxon>Arthropoda</taxon>
        <taxon>Hexapoda</taxon>
        <taxon>Insecta</taxon>
        <taxon>Pterygota</taxon>
        <taxon>Neoptera</taxon>
        <taxon>Endopterygota</taxon>
        <taxon>Coleoptera</taxon>
        <taxon>Polyphaga</taxon>
        <taxon>Cucujiformia</taxon>
        <taxon>Tenebrionidae</taxon>
        <taxon>Tenebrionidae incertae sedis</taxon>
        <taxon>Tribolium</taxon>
    </lineage>
</organism>
<dbReference type="AlphaFoldDB" id="D6W8F6"/>
<dbReference type="InParanoid" id="D6W8F6"/>
<evidence type="ECO:0000313" key="1">
    <source>
        <dbReference type="EMBL" id="EFA10946.1"/>
    </source>
</evidence>
<gene>
    <name evidence="1" type="primary">GLEAN_01777</name>
    <name evidence="1" type="ORF">TcasGA2_TC001777</name>
</gene>
<keyword evidence="2" id="KW-1185">Reference proteome</keyword>
<dbReference type="Proteomes" id="UP000007266">
    <property type="component" value="Linkage group 1"/>
</dbReference>
<sequence length="83" mass="9375">MASVYDNIFSLTVAETESYADGIVVDTLHAHFRKLRPNFEADSAISSPTRRPHANTRVTNILFQTFGAHCIDRGQRGRLDLRE</sequence>
<dbReference type="HOGENOM" id="CLU_2545580_0_0_1"/>
<name>D6W8F6_TRICA</name>
<dbReference type="EMBL" id="KQ971307">
    <property type="protein sequence ID" value="EFA10946.1"/>
    <property type="molecule type" value="Genomic_DNA"/>
</dbReference>
<accession>D6W8F6</accession>
<reference evidence="1 2" key="1">
    <citation type="journal article" date="2008" name="Nature">
        <title>The genome of the model beetle and pest Tribolium castaneum.</title>
        <authorList>
            <consortium name="Tribolium Genome Sequencing Consortium"/>
            <person name="Richards S."/>
            <person name="Gibbs R.A."/>
            <person name="Weinstock G.M."/>
            <person name="Brown S.J."/>
            <person name="Denell R."/>
            <person name="Beeman R.W."/>
            <person name="Gibbs R."/>
            <person name="Beeman R.W."/>
            <person name="Brown S.J."/>
            <person name="Bucher G."/>
            <person name="Friedrich M."/>
            <person name="Grimmelikhuijzen C.J."/>
            <person name="Klingler M."/>
            <person name="Lorenzen M."/>
            <person name="Richards S."/>
            <person name="Roth S."/>
            <person name="Schroder R."/>
            <person name="Tautz D."/>
            <person name="Zdobnov E.M."/>
            <person name="Muzny D."/>
            <person name="Gibbs R.A."/>
            <person name="Weinstock G.M."/>
            <person name="Attaway T."/>
            <person name="Bell S."/>
            <person name="Buhay C.J."/>
            <person name="Chandrabose M.N."/>
            <person name="Chavez D."/>
            <person name="Clerk-Blankenburg K.P."/>
            <person name="Cree A."/>
            <person name="Dao M."/>
            <person name="Davis C."/>
            <person name="Chacko J."/>
            <person name="Dinh H."/>
            <person name="Dugan-Rocha S."/>
            <person name="Fowler G."/>
            <person name="Garner T.T."/>
            <person name="Garnes J."/>
            <person name="Gnirke A."/>
            <person name="Hawes A."/>
            <person name="Hernandez J."/>
            <person name="Hines S."/>
            <person name="Holder M."/>
            <person name="Hume J."/>
            <person name="Jhangiani S.N."/>
            <person name="Joshi V."/>
            <person name="Khan Z.M."/>
            <person name="Jackson L."/>
            <person name="Kovar C."/>
            <person name="Kowis A."/>
            <person name="Lee S."/>
            <person name="Lewis L.R."/>
            <person name="Margolis J."/>
            <person name="Morgan M."/>
            <person name="Nazareth L.V."/>
            <person name="Nguyen N."/>
            <person name="Okwuonu G."/>
            <person name="Parker D."/>
            <person name="Richards S."/>
            <person name="Ruiz S.J."/>
            <person name="Santibanez J."/>
            <person name="Savard J."/>
            <person name="Scherer S.E."/>
            <person name="Schneider B."/>
            <person name="Sodergren E."/>
            <person name="Tautz D."/>
            <person name="Vattahil S."/>
            <person name="Villasana D."/>
            <person name="White C.S."/>
            <person name="Wright R."/>
            <person name="Park Y."/>
            <person name="Beeman R.W."/>
            <person name="Lord J."/>
            <person name="Oppert B."/>
            <person name="Lorenzen M."/>
            <person name="Brown S."/>
            <person name="Wang L."/>
            <person name="Savard J."/>
            <person name="Tautz D."/>
            <person name="Richards S."/>
            <person name="Weinstock G."/>
            <person name="Gibbs R.A."/>
            <person name="Liu Y."/>
            <person name="Worley K."/>
            <person name="Weinstock G."/>
            <person name="Elsik C.G."/>
            <person name="Reese J.T."/>
            <person name="Elhaik E."/>
            <person name="Landan G."/>
            <person name="Graur D."/>
            <person name="Arensburger P."/>
            <person name="Atkinson P."/>
            <person name="Beeman R.W."/>
            <person name="Beidler J."/>
            <person name="Brown S.J."/>
            <person name="Demuth J.P."/>
            <person name="Drury D.W."/>
            <person name="Du Y.Z."/>
            <person name="Fujiwara H."/>
            <person name="Lorenzen M."/>
            <person name="Maselli V."/>
            <person name="Osanai M."/>
            <person name="Park Y."/>
            <person name="Robertson H.M."/>
            <person name="Tu Z."/>
            <person name="Wang J.J."/>
            <person name="Wang S."/>
            <person name="Richards S."/>
            <person name="Song H."/>
            <person name="Zhang L."/>
            <person name="Sodergren E."/>
            <person name="Werner D."/>
            <person name="Stanke M."/>
            <person name="Morgenstern B."/>
            <person name="Solovyev V."/>
            <person name="Kosarev P."/>
            <person name="Brown G."/>
            <person name="Chen H.C."/>
            <person name="Ermolaeva O."/>
            <person name="Hlavina W."/>
            <person name="Kapustin Y."/>
            <person name="Kiryutin B."/>
            <person name="Kitts P."/>
            <person name="Maglott D."/>
            <person name="Pruitt K."/>
            <person name="Sapojnikov V."/>
            <person name="Souvorov A."/>
            <person name="Mackey A.J."/>
            <person name="Waterhouse R.M."/>
            <person name="Wyder S."/>
            <person name="Zdobnov E.M."/>
            <person name="Zdobnov E.M."/>
            <person name="Wyder S."/>
            <person name="Kriventseva E.V."/>
            <person name="Kadowaki T."/>
            <person name="Bork P."/>
            <person name="Aranda M."/>
            <person name="Bao R."/>
            <person name="Beermann A."/>
            <person name="Berns N."/>
            <person name="Bolognesi R."/>
            <person name="Bonneton F."/>
            <person name="Bopp D."/>
            <person name="Brown S.J."/>
            <person name="Bucher G."/>
            <person name="Butts T."/>
            <person name="Chaumot A."/>
            <person name="Denell R.E."/>
            <person name="Ferrier D.E."/>
            <person name="Friedrich M."/>
            <person name="Gordon C.M."/>
            <person name="Jindra M."/>
            <person name="Klingler M."/>
            <person name="Lan Q."/>
            <person name="Lattorff H.M."/>
            <person name="Laudet V."/>
            <person name="von Levetsow C."/>
            <person name="Liu Z."/>
            <person name="Lutz R."/>
            <person name="Lynch J.A."/>
            <person name="da Fonseca R.N."/>
            <person name="Posnien N."/>
            <person name="Reuter R."/>
            <person name="Roth S."/>
            <person name="Savard J."/>
            <person name="Schinko J.B."/>
            <person name="Schmitt C."/>
            <person name="Schoppmeier M."/>
            <person name="Schroder R."/>
            <person name="Shippy T.D."/>
            <person name="Simonnet F."/>
            <person name="Marques-Souza H."/>
            <person name="Tautz D."/>
            <person name="Tomoyasu Y."/>
            <person name="Trauner J."/>
            <person name="Van der Zee M."/>
            <person name="Vervoort M."/>
            <person name="Wittkopp N."/>
            <person name="Wimmer E.A."/>
            <person name="Yang X."/>
            <person name="Jones A.K."/>
            <person name="Sattelle D.B."/>
            <person name="Ebert P.R."/>
            <person name="Nelson D."/>
            <person name="Scott J.G."/>
            <person name="Beeman R.W."/>
            <person name="Muthukrishnan S."/>
            <person name="Kramer K.J."/>
            <person name="Arakane Y."/>
            <person name="Beeman R.W."/>
            <person name="Zhu Q."/>
            <person name="Hogenkamp D."/>
            <person name="Dixit R."/>
            <person name="Oppert B."/>
            <person name="Jiang H."/>
            <person name="Zou Z."/>
            <person name="Marshall J."/>
            <person name="Elpidina E."/>
            <person name="Vinokurov K."/>
            <person name="Oppert C."/>
            <person name="Zou Z."/>
            <person name="Evans J."/>
            <person name="Lu Z."/>
            <person name="Zhao P."/>
            <person name="Sumathipala N."/>
            <person name="Altincicek B."/>
            <person name="Vilcinskas A."/>
            <person name="Williams M."/>
            <person name="Hultmark D."/>
            <person name="Hetru C."/>
            <person name="Jiang H."/>
            <person name="Grimmelikhuijzen C.J."/>
            <person name="Hauser F."/>
            <person name="Cazzamali G."/>
            <person name="Williamson M."/>
            <person name="Park Y."/>
            <person name="Li B."/>
            <person name="Tanaka Y."/>
            <person name="Predel R."/>
            <person name="Neupert S."/>
            <person name="Schachtner J."/>
            <person name="Verleyen P."/>
            <person name="Raible F."/>
            <person name="Bork P."/>
            <person name="Friedrich M."/>
            <person name="Walden K.K."/>
            <person name="Robertson H.M."/>
            <person name="Angeli S."/>
            <person name="Foret S."/>
            <person name="Bucher G."/>
            <person name="Schuetz S."/>
            <person name="Maleszka R."/>
            <person name="Wimmer E.A."/>
            <person name="Beeman R.W."/>
            <person name="Lorenzen M."/>
            <person name="Tomoyasu Y."/>
            <person name="Miller S.C."/>
            <person name="Grossmann D."/>
            <person name="Bucher G."/>
        </authorList>
    </citation>
    <scope>NUCLEOTIDE SEQUENCE [LARGE SCALE GENOMIC DNA]</scope>
    <source>
        <strain evidence="1 2">Georgia GA2</strain>
    </source>
</reference>